<keyword evidence="3" id="KW-0472">Membrane</keyword>
<keyword evidence="2 6" id="KW-0732">Signal</keyword>
<keyword evidence="1" id="KW-1003">Cell membrane</keyword>
<dbReference type="InterPro" id="IPR006059">
    <property type="entry name" value="SBP"/>
</dbReference>
<evidence type="ECO:0000313" key="8">
    <source>
        <dbReference type="Proteomes" id="UP000293142"/>
    </source>
</evidence>
<reference evidence="7 8" key="1">
    <citation type="submission" date="2019-02" db="EMBL/GenBank/DDBJ databases">
        <title>Paenibacillus sp. nov., isolated from surface-sterilized tissue of Thalictrum simplex L.</title>
        <authorList>
            <person name="Tuo L."/>
        </authorList>
    </citation>
    <scope>NUCLEOTIDE SEQUENCE [LARGE SCALE GENOMIC DNA]</scope>
    <source>
        <strain evidence="7 8">N2SHLJ1</strain>
    </source>
</reference>
<evidence type="ECO:0000256" key="4">
    <source>
        <dbReference type="ARBA" id="ARBA00023139"/>
    </source>
</evidence>
<dbReference type="Pfam" id="PF01547">
    <property type="entry name" value="SBP_bac_1"/>
    <property type="match status" value="1"/>
</dbReference>
<proteinExistence type="predicted"/>
<dbReference type="Gene3D" id="3.40.190.10">
    <property type="entry name" value="Periplasmic binding protein-like II"/>
    <property type="match status" value="2"/>
</dbReference>
<dbReference type="PROSITE" id="PS51257">
    <property type="entry name" value="PROKAR_LIPOPROTEIN"/>
    <property type="match status" value="1"/>
</dbReference>
<keyword evidence="8" id="KW-1185">Reference proteome</keyword>
<evidence type="ECO:0000256" key="5">
    <source>
        <dbReference type="ARBA" id="ARBA00023288"/>
    </source>
</evidence>
<feature type="signal peptide" evidence="6">
    <location>
        <begin position="1"/>
        <end position="20"/>
    </location>
</feature>
<dbReference type="AlphaFoldDB" id="A0A4Q9DJ38"/>
<dbReference type="SUPFAM" id="SSF53850">
    <property type="entry name" value="Periplasmic binding protein-like II"/>
    <property type="match status" value="1"/>
</dbReference>
<dbReference type="PANTHER" id="PTHR43649">
    <property type="entry name" value="ARABINOSE-BINDING PROTEIN-RELATED"/>
    <property type="match status" value="1"/>
</dbReference>
<evidence type="ECO:0000256" key="6">
    <source>
        <dbReference type="SAM" id="SignalP"/>
    </source>
</evidence>
<name>A0A4Q9DJ38_9BACL</name>
<sequence>MKKGITSALVLMVSASMLLAACGGAAESKTDTGASAGKGDKKATINFVHWRGEDTESFKSIIAKFEQENPNIHVDMTVYSSGDPYTNGLQALILSGEGADVFASAPGAQFTNLLKSQTYEDLTNAPLLKNFSPDLIEAGKADGKQYAIPYQLVYNVPVYNKGMLDKLGLQPPKDWDGFLAMCQKLKESGVTPILYGYDVTPGQLINTLVMNNMPDKDAFPKFQTGAAKVTDPWFVKTLEQFKVLVDKEYIQKNATGTKYEGALALFAQEKGAILAAGSYAMATIAKQNPNIVQGLLAPITTSAGDMKYEGVHTTTFMLGINKKSKFKEEAKKFVEFLTKPEIASQYANDTGQLLTVNNVKYESKELGEQGKWTTKKTVFQPRLTITNKKVETAVNESLNLIVSGESVQKTIAATQAEIDRNVTK</sequence>
<evidence type="ECO:0000256" key="3">
    <source>
        <dbReference type="ARBA" id="ARBA00023136"/>
    </source>
</evidence>
<protein>
    <submittedName>
        <fullName evidence="7">Extracellular solute-binding protein</fullName>
    </submittedName>
</protein>
<accession>A0A4Q9DJ38</accession>
<evidence type="ECO:0000313" key="7">
    <source>
        <dbReference type="EMBL" id="TBL73369.1"/>
    </source>
</evidence>
<dbReference type="EMBL" id="SIRE01000021">
    <property type="protein sequence ID" value="TBL73369.1"/>
    <property type="molecule type" value="Genomic_DNA"/>
</dbReference>
<dbReference type="RefSeq" id="WP_131016637.1">
    <property type="nucleotide sequence ID" value="NZ_SIRE01000021.1"/>
</dbReference>
<evidence type="ECO:0000256" key="2">
    <source>
        <dbReference type="ARBA" id="ARBA00022729"/>
    </source>
</evidence>
<dbReference type="PANTHER" id="PTHR43649:SF33">
    <property type="entry name" value="POLYGALACTURONAN_RHAMNOGALACTURONAN-BINDING PROTEIN YTCQ"/>
    <property type="match status" value="1"/>
</dbReference>
<evidence type="ECO:0000256" key="1">
    <source>
        <dbReference type="ARBA" id="ARBA00022475"/>
    </source>
</evidence>
<keyword evidence="5" id="KW-0449">Lipoprotein</keyword>
<dbReference type="OrthoDB" id="9798191at2"/>
<feature type="chain" id="PRO_5038918066" evidence="6">
    <location>
        <begin position="21"/>
        <end position="424"/>
    </location>
</feature>
<comment type="caution">
    <text evidence="7">The sequence shown here is derived from an EMBL/GenBank/DDBJ whole genome shotgun (WGS) entry which is preliminary data.</text>
</comment>
<dbReference type="Proteomes" id="UP000293142">
    <property type="component" value="Unassembled WGS sequence"/>
</dbReference>
<keyword evidence="4" id="KW-0564">Palmitate</keyword>
<dbReference type="InterPro" id="IPR050490">
    <property type="entry name" value="Bact_solute-bd_prot1"/>
</dbReference>
<gene>
    <name evidence="7" type="ORF">EYB31_26755</name>
</gene>
<organism evidence="7 8">
    <name type="scientific">Paenibacillus thalictri</name>
    <dbReference type="NCBI Taxonomy" id="2527873"/>
    <lineage>
        <taxon>Bacteria</taxon>
        <taxon>Bacillati</taxon>
        <taxon>Bacillota</taxon>
        <taxon>Bacilli</taxon>
        <taxon>Bacillales</taxon>
        <taxon>Paenibacillaceae</taxon>
        <taxon>Paenibacillus</taxon>
    </lineage>
</organism>